<name>G0UZS7_TRYCI</name>
<feature type="transmembrane region" description="Helical" evidence="1">
    <location>
        <begin position="6"/>
        <end position="24"/>
    </location>
</feature>
<keyword evidence="1" id="KW-0812">Transmembrane</keyword>
<proteinExistence type="predicted"/>
<keyword evidence="1" id="KW-1133">Transmembrane helix</keyword>
<sequence>MLFYKFYFWIDAVLCPVLCIATLGRTSRHARDMGRITTAAADALCYGEAFGRVLRYVPLVGLVSLFLLLICASHFIRAPISGVLWVPCILQAGYGLLIGGVFEMVAVVVIILIIVTGRVAEVWSCGCVSPLPQLLGTDCQPRGVWGELAGSAASGRGKSRRRGGMLVWETGNQMTMLTDR</sequence>
<feature type="transmembrane region" description="Helical" evidence="1">
    <location>
        <begin position="96"/>
        <end position="115"/>
    </location>
</feature>
<feature type="transmembrane region" description="Helical" evidence="1">
    <location>
        <begin position="56"/>
        <end position="76"/>
    </location>
</feature>
<dbReference type="AlphaFoldDB" id="G0UZS7"/>
<protein>
    <submittedName>
        <fullName evidence="2">Uncharacterized protein TCIL3000_11_2900</fullName>
    </submittedName>
</protein>
<accession>G0UZS7</accession>
<organism evidence="2">
    <name type="scientific">Trypanosoma congolense (strain IL3000)</name>
    <dbReference type="NCBI Taxonomy" id="1068625"/>
    <lineage>
        <taxon>Eukaryota</taxon>
        <taxon>Discoba</taxon>
        <taxon>Euglenozoa</taxon>
        <taxon>Kinetoplastea</taxon>
        <taxon>Metakinetoplastina</taxon>
        <taxon>Trypanosomatida</taxon>
        <taxon>Trypanosomatidae</taxon>
        <taxon>Trypanosoma</taxon>
        <taxon>Nannomonas</taxon>
    </lineage>
</organism>
<gene>
    <name evidence="2" type="ORF">TCIL3000_11_2900</name>
</gene>
<dbReference type="VEuPathDB" id="TriTrypDB:TcIL3000.11.2900"/>
<dbReference type="EMBL" id="HE575324">
    <property type="protein sequence ID" value="CCC94896.1"/>
    <property type="molecule type" value="Genomic_DNA"/>
</dbReference>
<keyword evidence="1" id="KW-0472">Membrane</keyword>
<reference evidence="2" key="1">
    <citation type="journal article" date="2012" name="Proc. Natl. Acad. Sci. U.S.A.">
        <title>Antigenic diversity is generated by distinct evolutionary mechanisms in African trypanosome species.</title>
        <authorList>
            <person name="Jackson A.P."/>
            <person name="Berry A."/>
            <person name="Aslett M."/>
            <person name="Allison H.C."/>
            <person name="Burton P."/>
            <person name="Vavrova-Anderson J."/>
            <person name="Brown R."/>
            <person name="Browne H."/>
            <person name="Corton N."/>
            <person name="Hauser H."/>
            <person name="Gamble J."/>
            <person name="Gilderthorp R."/>
            <person name="Marcello L."/>
            <person name="McQuillan J."/>
            <person name="Otto T.D."/>
            <person name="Quail M.A."/>
            <person name="Sanders M.J."/>
            <person name="van Tonder A."/>
            <person name="Ginger M.L."/>
            <person name="Field M.C."/>
            <person name="Barry J.D."/>
            <person name="Hertz-Fowler C."/>
            <person name="Berriman M."/>
        </authorList>
    </citation>
    <scope>NUCLEOTIDE SEQUENCE</scope>
    <source>
        <strain evidence="2">IL3000</strain>
    </source>
</reference>
<evidence type="ECO:0000313" key="2">
    <source>
        <dbReference type="EMBL" id="CCC94896.1"/>
    </source>
</evidence>
<evidence type="ECO:0000256" key="1">
    <source>
        <dbReference type="SAM" id="Phobius"/>
    </source>
</evidence>